<proteinExistence type="predicted"/>
<sequence length="162" mass="18584">YHNKSNLINMKISESKKRKEYPEFDDGEEEKMDKFYELIRSFKDHASQLVINSSSANVPKNTETTQHELAEKFEINKKNKKKKSDDKGIKDEDKSSNHKDFFFTSPSQAFTRSTLGDTTRNSSNLDGINLDVNEMSGYKLQRGLDDNQIHDDTQGLDLGLSL</sequence>
<evidence type="ECO:0000313" key="3">
    <source>
        <dbReference type="Proteomes" id="UP001627284"/>
    </source>
</evidence>
<feature type="compositionally biased region" description="Basic and acidic residues" evidence="1">
    <location>
        <begin position="65"/>
        <end position="101"/>
    </location>
</feature>
<feature type="non-terminal residue" evidence="2">
    <location>
        <position position="1"/>
    </location>
</feature>
<protein>
    <submittedName>
        <fullName evidence="2">Uncharacterized protein</fullName>
    </submittedName>
</protein>
<dbReference type="AlphaFoldDB" id="A0ABD2SWH2"/>
<gene>
    <name evidence="2" type="ORF">AABB24_021786</name>
</gene>
<feature type="region of interest" description="Disordered" evidence="1">
    <location>
        <begin position="51"/>
        <end position="105"/>
    </location>
</feature>
<feature type="compositionally biased region" description="Polar residues" evidence="1">
    <location>
        <begin position="51"/>
        <end position="64"/>
    </location>
</feature>
<keyword evidence="3" id="KW-1185">Reference proteome</keyword>
<organism evidence="2 3">
    <name type="scientific">Solanum stoloniferum</name>
    <dbReference type="NCBI Taxonomy" id="62892"/>
    <lineage>
        <taxon>Eukaryota</taxon>
        <taxon>Viridiplantae</taxon>
        <taxon>Streptophyta</taxon>
        <taxon>Embryophyta</taxon>
        <taxon>Tracheophyta</taxon>
        <taxon>Spermatophyta</taxon>
        <taxon>Magnoliopsida</taxon>
        <taxon>eudicotyledons</taxon>
        <taxon>Gunneridae</taxon>
        <taxon>Pentapetalae</taxon>
        <taxon>asterids</taxon>
        <taxon>lamiids</taxon>
        <taxon>Solanales</taxon>
        <taxon>Solanaceae</taxon>
        <taxon>Solanoideae</taxon>
        <taxon>Solaneae</taxon>
        <taxon>Solanum</taxon>
    </lineage>
</organism>
<dbReference type="EMBL" id="JBJKTR010000013">
    <property type="protein sequence ID" value="KAL3348299.1"/>
    <property type="molecule type" value="Genomic_DNA"/>
</dbReference>
<evidence type="ECO:0000313" key="2">
    <source>
        <dbReference type="EMBL" id="KAL3348299.1"/>
    </source>
</evidence>
<evidence type="ECO:0000256" key="1">
    <source>
        <dbReference type="SAM" id="MobiDB-lite"/>
    </source>
</evidence>
<dbReference type="Proteomes" id="UP001627284">
    <property type="component" value="Unassembled WGS sequence"/>
</dbReference>
<comment type="caution">
    <text evidence="2">The sequence shown here is derived from an EMBL/GenBank/DDBJ whole genome shotgun (WGS) entry which is preliminary data.</text>
</comment>
<name>A0ABD2SWH2_9SOLN</name>
<accession>A0ABD2SWH2</accession>
<reference evidence="2 3" key="1">
    <citation type="submission" date="2024-05" db="EMBL/GenBank/DDBJ databases">
        <title>De novo assembly of an allotetraploid wild potato.</title>
        <authorList>
            <person name="Hosaka A.J."/>
        </authorList>
    </citation>
    <scope>NUCLEOTIDE SEQUENCE [LARGE SCALE GENOMIC DNA]</scope>
    <source>
        <tissue evidence="2">Young leaves</tissue>
    </source>
</reference>